<evidence type="ECO:0000256" key="2">
    <source>
        <dbReference type="ARBA" id="ARBA00009704"/>
    </source>
</evidence>
<dbReference type="InterPro" id="IPR037095">
    <property type="entry name" value="RBP-J/Cbf11_DNA-bd_sf"/>
</dbReference>
<dbReference type="SMART" id="SM01268">
    <property type="entry name" value="BTD"/>
    <property type="match status" value="1"/>
</dbReference>
<dbReference type="GO" id="GO:0005634">
    <property type="term" value="C:nucleus"/>
    <property type="evidence" value="ECO:0007669"/>
    <property type="project" value="UniProtKB-SubCell"/>
</dbReference>
<dbReference type="Gene3D" id="2.80.10.50">
    <property type="match status" value="1"/>
</dbReference>
<dbReference type="Gene3D" id="2.60.40.1450">
    <property type="entry name" value="LAG1, DNA binding domain"/>
    <property type="match status" value="1"/>
</dbReference>
<feature type="domain" description="RBP-J/Cbf11/Cbf12 DNA binding" evidence="7">
    <location>
        <begin position="5"/>
        <end position="130"/>
    </location>
</feature>
<dbReference type="InterPro" id="IPR015350">
    <property type="entry name" value="Beta-trefoil_DNA-bd_dom"/>
</dbReference>
<evidence type="ECO:0000256" key="4">
    <source>
        <dbReference type="ARBA" id="ARBA00023125"/>
    </source>
</evidence>
<protein>
    <submittedName>
        <fullName evidence="11">Suppressor of hairless protein</fullName>
    </submittedName>
</protein>
<reference evidence="9 10" key="2">
    <citation type="submission" date="2018-11" db="EMBL/GenBank/DDBJ databases">
        <authorList>
            <consortium name="Pathogen Informatics"/>
        </authorList>
    </citation>
    <scope>NUCLEOTIDE SEQUENCE [LARGE SCALE GENOMIC DNA]</scope>
</reference>
<evidence type="ECO:0000313" key="10">
    <source>
        <dbReference type="Proteomes" id="UP000050794"/>
    </source>
</evidence>
<dbReference type="InterPro" id="IPR008967">
    <property type="entry name" value="p53-like_TF_DNA-bd_sf"/>
</dbReference>
<comment type="similarity">
    <text evidence="2">Belongs to the Su(H) family.</text>
</comment>
<dbReference type="PANTHER" id="PTHR10665">
    <property type="entry name" value="RECOMBINING BINDING PROTEIN SUPPRESSOR OF HAIRLESS"/>
    <property type="match status" value="1"/>
</dbReference>
<keyword evidence="4" id="KW-0238">DNA-binding</keyword>
<comment type="subcellular location">
    <subcellularLocation>
        <location evidence="1">Nucleus</location>
    </subcellularLocation>
</comment>
<dbReference type="Pfam" id="PF09271">
    <property type="entry name" value="LAG1-DNAbind"/>
    <property type="match status" value="1"/>
</dbReference>
<keyword evidence="6" id="KW-0539">Nucleus</keyword>
<dbReference type="GO" id="GO:0001228">
    <property type="term" value="F:DNA-binding transcription activator activity, RNA polymerase II-specific"/>
    <property type="evidence" value="ECO:0007669"/>
    <property type="project" value="InterPro"/>
</dbReference>
<dbReference type="InterPro" id="IPR015351">
    <property type="entry name" value="RBP-J/Cbf11/Cbf12_DNA-bd"/>
</dbReference>
<dbReference type="AlphaFoldDB" id="A0A183U1G8"/>
<name>A0A183U1G8_TOXCA</name>
<reference evidence="11" key="1">
    <citation type="submission" date="2016-06" db="UniProtKB">
        <authorList>
            <consortium name="WormBaseParasite"/>
        </authorList>
    </citation>
    <scope>IDENTIFICATION</scope>
</reference>
<evidence type="ECO:0000256" key="3">
    <source>
        <dbReference type="ARBA" id="ARBA00023015"/>
    </source>
</evidence>
<evidence type="ECO:0000256" key="1">
    <source>
        <dbReference type="ARBA" id="ARBA00004123"/>
    </source>
</evidence>
<sequence length="271" mass="30773">MAEDLYRRYRECQKRNGIQDVDPDTELVNEARSTELCAFIGIGAPSEQEKQTLDFSSNKLFPYYLLNDIFAKDYCAAKTLYISDADKRKYFELSVQFFYGSGHEIGSFSSQRIKVISKPSKKKQSMKNTDCKYLCIASGTKVALFNRLRSQTVSTRYLHVENGGFHASSTKWGAFTIHLIEDDPSAGETENFNVKDGFIYYGALVKLVDSVSGIALPRLRIRKVDKQHVILDASASEEPVSQLHKCAFQMLDCETTYLCLSHDKIIQHQVQ</sequence>
<evidence type="ECO:0000313" key="11">
    <source>
        <dbReference type="WBParaSite" id="TCNE_0000233801-mRNA-1"/>
    </source>
</evidence>
<dbReference type="GO" id="GO:0000978">
    <property type="term" value="F:RNA polymerase II cis-regulatory region sequence-specific DNA binding"/>
    <property type="evidence" value="ECO:0007669"/>
    <property type="project" value="InterPro"/>
</dbReference>
<evidence type="ECO:0000256" key="5">
    <source>
        <dbReference type="ARBA" id="ARBA00023163"/>
    </source>
</evidence>
<evidence type="ECO:0000313" key="9">
    <source>
        <dbReference type="EMBL" id="VDM27903.1"/>
    </source>
</evidence>
<evidence type="ECO:0000259" key="8">
    <source>
        <dbReference type="SMART" id="SM01268"/>
    </source>
</evidence>
<keyword evidence="10" id="KW-1185">Reference proteome</keyword>
<proteinExistence type="inferred from homology"/>
<dbReference type="WBParaSite" id="TCNE_0000233801-mRNA-1">
    <property type="protein sequence ID" value="TCNE_0000233801-mRNA-1"/>
    <property type="gene ID" value="TCNE_0000233801"/>
</dbReference>
<dbReference type="InterPro" id="IPR040159">
    <property type="entry name" value="CLS_fam"/>
</dbReference>
<dbReference type="SUPFAM" id="SSF49417">
    <property type="entry name" value="p53-like transcription factors"/>
    <property type="match status" value="1"/>
</dbReference>
<dbReference type="EMBL" id="UYWY01002271">
    <property type="protein sequence ID" value="VDM27903.1"/>
    <property type="molecule type" value="Genomic_DNA"/>
</dbReference>
<evidence type="ECO:0000256" key="6">
    <source>
        <dbReference type="ARBA" id="ARBA00023242"/>
    </source>
</evidence>
<gene>
    <name evidence="9" type="ORF">TCNE_LOCUS2338</name>
</gene>
<accession>A0A183U1G8</accession>
<dbReference type="Pfam" id="PF09270">
    <property type="entry name" value="BTD"/>
    <property type="match status" value="1"/>
</dbReference>
<dbReference type="FunFam" id="2.80.10.50:FF:000092">
    <property type="entry name" value="recombining binding protein suppressor of hairless"/>
    <property type="match status" value="1"/>
</dbReference>
<evidence type="ECO:0000259" key="7">
    <source>
        <dbReference type="SMART" id="SM01267"/>
    </source>
</evidence>
<keyword evidence="5" id="KW-0804">Transcription</keyword>
<feature type="domain" description="Beta-trefoil DNA-binding" evidence="8">
    <location>
        <begin position="134"/>
        <end position="271"/>
    </location>
</feature>
<organism evidence="10 11">
    <name type="scientific">Toxocara canis</name>
    <name type="common">Canine roundworm</name>
    <dbReference type="NCBI Taxonomy" id="6265"/>
    <lineage>
        <taxon>Eukaryota</taxon>
        <taxon>Metazoa</taxon>
        <taxon>Ecdysozoa</taxon>
        <taxon>Nematoda</taxon>
        <taxon>Chromadorea</taxon>
        <taxon>Rhabditida</taxon>
        <taxon>Spirurina</taxon>
        <taxon>Ascaridomorpha</taxon>
        <taxon>Ascaridoidea</taxon>
        <taxon>Toxocaridae</taxon>
        <taxon>Toxocara</taxon>
    </lineage>
</organism>
<dbReference type="InterPro" id="IPR036358">
    <property type="entry name" value="BTD_sf"/>
</dbReference>
<dbReference type="SUPFAM" id="SSF110217">
    <property type="entry name" value="DNA-binding protein LAG-1 (CSL)"/>
    <property type="match status" value="1"/>
</dbReference>
<dbReference type="SMART" id="SM01267">
    <property type="entry name" value="LAG1_DNAbind"/>
    <property type="match status" value="1"/>
</dbReference>
<dbReference type="Proteomes" id="UP000050794">
    <property type="component" value="Unassembled WGS sequence"/>
</dbReference>
<keyword evidence="3" id="KW-0805">Transcription regulation</keyword>